<evidence type="ECO:0000313" key="4">
    <source>
        <dbReference type="Proteomes" id="UP000192477"/>
    </source>
</evidence>
<name>A0A1V8YCN7_9ENTE</name>
<keyword evidence="2" id="KW-0732">Signal</keyword>
<evidence type="ECO:0000256" key="1">
    <source>
        <dbReference type="SAM" id="MobiDB-lite"/>
    </source>
</evidence>
<dbReference type="EMBL" id="MJEA01000005">
    <property type="protein sequence ID" value="OQO70387.1"/>
    <property type="molecule type" value="Genomic_DNA"/>
</dbReference>
<dbReference type="RefSeq" id="WP_081183534.1">
    <property type="nucleotide sequence ID" value="NZ_MJEA01000005.1"/>
</dbReference>
<evidence type="ECO:0008006" key="5">
    <source>
        <dbReference type="Google" id="ProtNLM"/>
    </source>
</evidence>
<feature type="compositionally biased region" description="Basic and acidic residues" evidence="1">
    <location>
        <begin position="41"/>
        <end position="59"/>
    </location>
</feature>
<dbReference type="STRING" id="112904.BH747_06715"/>
<reference evidence="3 4" key="1">
    <citation type="journal article" date="2017" name="BMC Microbiol.">
        <title>Comparative genomics of Enterococcus spp. isolated from bovine feces.</title>
        <authorList>
            <person name="Beukers A.G."/>
            <person name="Zaheer R."/>
            <person name="Goji N."/>
            <person name="Amoako K.K."/>
            <person name="Chaves A.V."/>
            <person name="Ward M.P."/>
            <person name="McAllister T.A."/>
        </authorList>
    </citation>
    <scope>NUCLEOTIDE SEQUENCE [LARGE SCALE GENOMIC DNA]</scope>
    <source>
        <strain evidence="3 4">F1129D 143</strain>
    </source>
</reference>
<accession>A0A1V8YCN7</accession>
<feature type="compositionally biased region" description="Low complexity" evidence="1">
    <location>
        <begin position="60"/>
        <end position="107"/>
    </location>
</feature>
<dbReference type="AlphaFoldDB" id="A0A1V8YCN7"/>
<dbReference type="OrthoDB" id="2136654at2"/>
<proteinExistence type="predicted"/>
<feature type="compositionally biased region" description="Low complexity" evidence="1">
    <location>
        <begin position="24"/>
        <end position="40"/>
    </location>
</feature>
<feature type="signal peptide" evidence="2">
    <location>
        <begin position="1"/>
        <end position="18"/>
    </location>
</feature>
<feature type="region of interest" description="Disordered" evidence="1">
    <location>
        <begin position="24"/>
        <end position="108"/>
    </location>
</feature>
<sequence length="250" mass="27146">MKKSILFLLPLVFLIAGCEQKSTSQSTSESTVTKTTTSHETTTDSKENSKSTDATKKNSETTSQNSNSSTISSTALSSTMLSTISNENSTSVSESSSTQMSESTDNSTNLLSNYSDLQIEYARVWLAVMGTHYKQWLADPSTGFELHVSKSPAGTPVDTYDPGSVVFPTETVTLSGGVGFQGLVVYSSNHNGTITQYQVPSHWQHDETSDHPELVKEKTQKILDEASTISIPTNNPEDIKQLIDVMIIDN</sequence>
<evidence type="ECO:0000313" key="3">
    <source>
        <dbReference type="EMBL" id="OQO70387.1"/>
    </source>
</evidence>
<gene>
    <name evidence="3" type="ORF">BH747_06715</name>
</gene>
<feature type="chain" id="PRO_5038595809" description="Lipoprotein" evidence="2">
    <location>
        <begin position="19"/>
        <end position="250"/>
    </location>
</feature>
<organism evidence="3 4">
    <name type="scientific">Enterococcus villorum</name>
    <dbReference type="NCBI Taxonomy" id="112904"/>
    <lineage>
        <taxon>Bacteria</taxon>
        <taxon>Bacillati</taxon>
        <taxon>Bacillota</taxon>
        <taxon>Bacilli</taxon>
        <taxon>Lactobacillales</taxon>
        <taxon>Enterococcaceae</taxon>
        <taxon>Enterococcus</taxon>
    </lineage>
</organism>
<evidence type="ECO:0000256" key="2">
    <source>
        <dbReference type="SAM" id="SignalP"/>
    </source>
</evidence>
<comment type="caution">
    <text evidence="3">The sequence shown here is derived from an EMBL/GenBank/DDBJ whole genome shotgun (WGS) entry which is preliminary data.</text>
</comment>
<dbReference type="PROSITE" id="PS51257">
    <property type="entry name" value="PROKAR_LIPOPROTEIN"/>
    <property type="match status" value="1"/>
</dbReference>
<dbReference type="Proteomes" id="UP000192477">
    <property type="component" value="Unassembled WGS sequence"/>
</dbReference>
<protein>
    <recommendedName>
        <fullName evidence="5">Lipoprotein</fullName>
    </recommendedName>
</protein>